<sequence>AEGASTDAWSISNVEVDGDTVTWDQVWVDGTGEDHCMEGQSAVIKDGKILTWTWPSSDGSCP</sequence>
<reference evidence="1" key="1">
    <citation type="journal article" date="2014" name="Front. Microbiol.">
        <title>High frequency of phylogenetically diverse reductive dehalogenase-homologous genes in deep subseafloor sedimentary metagenomes.</title>
        <authorList>
            <person name="Kawai M."/>
            <person name="Futagami T."/>
            <person name="Toyoda A."/>
            <person name="Takaki Y."/>
            <person name="Nishi S."/>
            <person name="Hori S."/>
            <person name="Arai W."/>
            <person name="Tsubouchi T."/>
            <person name="Morono Y."/>
            <person name="Uchiyama I."/>
            <person name="Ito T."/>
            <person name="Fujiyama A."/>
            <person name="Inagaki F."/>
            <person name="Takami H."/>
        </authorList>
    </citation>
    <scope>NUCLEOTIDE SEQUENCE</scope>
    <source>
        <strain evidence="1">Expedition CK06-06</strain>
    </source>
</reference>
<evidence type="ECO:0000313" key="1">
    <source>
        <dbReference type="EMBL" id="GAI89311.1"/>
    </source>
</evidence>
<dbReference type="AlphaFoldDB" id="X1TD59"/>
<gene>
    <name evidence="1" type="ORF">S12H4_32245</name>
</gene>
<comment type="caution">
    <text evidence="1">The sequence shown here is derived from an EMBL/GenBank/DDBJ whole genome shotgun (WGS) entry which is preliminary data.</text>
</comment>
<proteinExistence type="predicted"/>
<accession>X1TD59</accession>
<dbReference type="EMBL" id="BARW01018890">
    <property type="protein sequence ID" value="GAI89311.1"/>
    <property type="molecule type" value="Genomic_DNA"/>
</dbReference>
<protein>
    <submittedName>
        <fullName evidence="1">Uncharacterized protein</fullName>
    </submittedName>
</protein>
<name>X1TD59_9ZZZZ</name>
<feature type="non-terminal residue" evidence="1">
    <location>
        <position position="1"/>
    </location>
</feature>
<organism evidence="1">
    <name type="scientific">marine sediment metagenome</name>
    <dbReference type="NCBI Taxonomy" id="412755"/>
    <lineage>
        <taxon>unclassified sequences</taxon>
        <taxon>metagenomes</taxon>
        <taxon>ecological metagenomes</taxon>
    </lineage>
</organism>